<dbReference type="GO" id="GO:0000977">
    <property type="term" value="F:RNA polymerase II transcription regulatory region sequence-specific DNA binding"/>
    <property type="evidence" value="ECO:0000318"/>
    <property type="project" value="GO_Central"/>
</dbReference>
<reference evidence="1" key="2">
    <citation type="submission" date="2022-06" db="UniProtKB">
        <authorList>
            <consortium name="EnsemblMetazoa"/>
        </authorList>
    </citation>
    <scope>IDENTIFICATION</scope>
    <source>
        <strain evidence="1">PS312</strain>
    </source>
</reference>
<proteinExistence type="predicted"/>
<dbReference type="PANTHER" id="PTHR23349">
    <property type="entry name" value="BASIC HELIX-LOOP-HELIX TRANSCRIPTION FACTOR, TWIST"/>
    <property type="match status" value="1"/>
</dbReference>
<dbReference type="PROSITE" id="PS50888">
    <property type="entry name" value="BHLH"/>
    <property type="match status" value="1"/>
</dbReference>
<dbReference type="GO" id="GO:0000981">
    <property type="term" value="F:DNA-binding transcription factor activity, RNA polymerase II-specific"/>
    <property type="evidence" value="ECO:0000318"/>
    <property type="project" value="GO_Central"/>
</dbReference>
<dbReference type="GO" id="GO:0046983">
    <property type="term" value="F:protein dimerization activity"/>
    <property type="evidence" value="ECO:0007669"/>
    <property type="project" value="InterPro"/>
</dbReference>
<evidence type="ECO:0000313" key="2">
    <source>
        <dbReference type="Proteomes" id="UP000005239"/>
    </source>
</evidence>
<dbReference type="Pfam" id="PF00010">
    <property type="entry name" value="HLH"/>
    <property type="match status" value="1"/>
</dbReference>
<dbReference type="GO" id="GO:0032502">
    <property type="term" value="P:developmental process"/>
    <property type="evidence" value="ECO:0000318"/>
    <property type="project" value="GO_Central"/>
</dbReference>
<protein>
    <submittedName>
        <fullName evidence="1">HLH domain containing protein</fullName>
    </submittedName>
</protein>
<dbReference type="SUPFAM" id="SSF47459">
    <property type="entry name" value="HLH, helix-loop-helix DNA-binding domain"/>
    <property type="match status" value="1"/>
</dbReference>
<gene>
    <name evidence="1" type="primary">WBGene00206222</name>
</gene>
<dbReference type="SMART" id="SM00353">
    <property type="entry name" value="HLH"/>
    <property type="match status" value="1"/>
</dbReference>
<sequence length="83" mass="9594">MAAHRRYSCPAKRREANRRERLRMERMNTAFAALRETLFRGGESPLMSRVTTLRLSINYIHHLLLLLHSSSPSVLSSAITMVR</sequence>
<organism evidence="1 2">
    <name type="scientific">Pristionchus pacificus</name>
    <name type="common">Parasitic nematode worm</name>
    <dbReference type="NCBI Taxonomy" id="54126"/>
    <lineage>
        <taxon>Eukaryota</taxon>
        <taxon>Metazoa</taxon>
        <taxon>Ecdysozoa</taxon>
        <taxon>Nematoda</taxon>
        <taxon>Chromadorea</taxon>
        <taxon>Rhabditida</taxon>
        <taxon>Rhabditina</taxon>
        <taxon>Diplogasteromorpha</taxon>
        <taxon>Diplogasteroidea</taxon>
        <taxon>Neodiplogasteridae</taxon>
        <taxon>Pristionchus</taxon>
    </lineage>
</organism>
<accession>A0A2A6BY93</accession>
<name>A0A2A6BY93_PRIPA</name>
<dbReference type="InterPro" id="IPR036638">
    <property type="entry name" value="HLH_DNA-bd_sf"/>
</dbReference>
<reference evidence="2" key="1">
    <citation type="journal article" date="2008" name="Nat. Genet.">
        <title>The Pristionchus pacificus genome provides a unique perspective on nematode lifestyle and parasitism.</title>
        <authorList>
            <person name="Dieterich C."/>
            <person name="Clifton S.W."/>
            <person name="Schuster L.N."/>
            <person name="Chinwalla A."/>
            <person name="Delehaunty K."/>
            <person name="Dinkelacker I."/>
            <person name="Fulton L."/>
            <person name="Fulton R."/>
            <person name="Godfrey J."/>
            <person name="Minx P."/>
            <person name="Mitreva M."/>
            <person name="Roeseler W."/>
            <person name="Tian H."/>
            <person name="Witte H."/>
            <person name="Yang S.P."/>
            <person name="Wilson R.K."/>
            <person name="Sommer R.J."/>
        </authorList>
    </citation>
    <scope>NUCLEOTIDE SEQUENCE [LARGE SCALE GENOMIC DNA]</scope>
    <source>
        <strain evidence="2">PS312</strain>
    </source>
</reference>
<accession>A0A8R1ULM1</accession>
<dbReference type="InterPro" id="IPR011598">
    <property type="entry name" value="bHLH_dom"/>
</dbReference>
<dbReference type="InterPro" id="IPR050283">
    <property type="entry name" value="E-box_TF_Regulators"/>
</dbReference>
<dbReference type="Proteomes" id="UP000005239">
    <property type="component" value="Unassembled WGS sequence"/>
</dbReference>
<dbReference type="EnsemblMetazoa" id="PPA33362.1">
    <property type="protein sequence ID" value="PPA33362.1"/>
    <property type="gene ID" value="WBGene00206222"/>
</dbReference>
<dbReference type="Gene3D" id="4.10.280.10">
    <property type="entry name" value="Helix-loop-helix DNA-binding domain"/>
    <property type="match status" value="1"/>
</dbReference>
<dbReference type="GO" id="GO:0006357">
    <property type="term" value="P:regulation of transcription by RNA polymerase II"/>
    <property type="evidence" value="ECO:0000318"/>
    <property type="project" value="GO_Central"/>
</dbReference>
<dbReference type="AlphaFoldDB" id="A0A2A6BY93"/>
<keyword evidence="2" id="KW-1185">Reference proteome</keyword>
<dbReference type="PANTHER" id="PTHR23349:SF42">
    <property type="entry name" value="BHLH DOMAIN-CONTAINING PROTEIN"/>
    <property type="match status" value="1"/>
</dbReference>
<evidence type="ECO:0000313" key="1">
    <source>
        <dbReference type="EnsemblMetazoa" id="PPA33362.1"/>
    </source>
</evidence>